<name>A0A4Q9R393_9GAMM</name>
<keyword evidence="2" id="KW-1185">Reference proteome</keyword>
<accession>A0A4Q9R393</accession>
<protein>
    <submittedName>
        <fullName evidence="1">DUF2218 domain-containing protein</fullName>
    </submittedName>
</protein>
<dbReference type="Proteomes" id="UP000292639">
    <property type="component" value="Unassembled WGS sequence"/>
</dbReference>
<evidence type="ECO:0000313" key="2">
    <source>
        <dbReference type="Proteomes" id="UP000292639"/>
    </source>
</evidence>
<comment type="caution">
    <text evidence="1">The sequence shown here is derived from an EMBL/GenBank/DDBJ whole genome shotgun (WGS) entry which is preliminary data.</text>
</comment>
<sequence>MIHLHGTVATASASLYMTKLCKHFRHKISVEFDERQARADFPYGHCLMRAEPDLLRFECQAADAESLARMRAVLDDHLPRFSRQEGLVIQWL</sequence>
<gene>
    <name evidence="1" type="ORF">DNJ96_13510</name>
</gene>
<dbReference type="InterPro" id="IPR014543">
    <property type="entry name" value="UCP028291"/>
</dbReference>
<evidence type="ECO:0000313" key="1">
    <source>
        <dbReference type="EMBL" id="TBU94052.1"/>
    </source>
</evidence>
<proteinExistence type="predicted"/>
<reference evidence="1 2" key="1">
    <citation type="submission" date="2018-06" db="EMBL/GenBank/DDBJ databases">
        <title>Three novel Pseudomonas species isolated from symptomatic oak.</title>
        <authorList>
            <person name="Bueno-Gonzalez V."/>
            <person name="Brady C."/>
        </authorList>
    </citation>
    <scope>NUCLEOTIDE SEQUENCE [LARGE SCALE GENOMIC DNA]</scope>
    <source>
        <strain evidence="1 2">P17C</strain>
    </source>
</reference>
<dbReference type="PIRSF" id="PIRSF028291">
    <property type="entry name" value="UCP028291"/>
    <property type="match status" value="1"/>
</dbReference>
<dbReference type="Gene3D" id="3.30.310.50">
    <property type="entry name" value="Alpha-D-phosphohexomutase, C-terminal domain"/>
    <property type="match status" value="1"/>
</dbReference>
<dbReference type="RefSeq" id="WP_131182703.1">
    <property type="nucleotide sequence ID" value="NZ_QJUO01000001.1"/>
</dbReference>
<organism evidence="1 2">
    <name type="scientific">Stutzerimonas kirkiae</name>
    <dbReference type="NCBI Taxonomy" id="2211392"/>
    <lineage>
        <taxon>Bacteria</taxon>
        <taxon>Pseudomonadati</taxon>
        <taxon>Pseudomonadota</taxon>
        <taxon>Gammaproteobacteria</taxon>
        <taxon>Pseudomonadales</taxon>
        <taxon>Pseudomonadaceae</taxon>
        <taxon>Stutzerimonas</taxon>
    </lineage>
</organism>
<dbReference type="AlphaFoldDB" id="A0A4Q9R393"/>
<dbReference type="Pfam" id="PF09981">
    <property type="entry name" value="DUF2218"/>
    <property type="match status" value="1"/>
</dbReference>
<dbReference type="EMBL" id="QJUP01000019">
    <property type="protein sequence ID" value="TBU94052.1"/>
    <property type="molecule type" value="Genomic_DNA"/>
</dbReference>